<accession>A0A833N5F7</accession>
<organism evidence="2 3">
    <name type="scientific">Fluviispira multicolorata</name>
    <dbReference type="NCBI Taxonomy" id="2654512"/>
    <lineage>
        <taxon>Bacteria</taxon>
        <taxon>Pseudomonadati</taxon>
        <taxon>Bdellovibrionota</taxon>
        <taxon>Oligoflexia</taxon>
        <taxon>Silvanigrellales</taxon>
        <taxon>Silvanigrellaceae</taxon>
        <taxon>Fluviispira</taxon>
    </lineage>
</organism>
<comment type="caution">
    <text evidence="2">The sequence shown here is derived from an EMBL/GenBank/DDBJ whole genome shotgun (WGS) entry which is preliminary data.</text>
</comment>
<dbReference type="AlphaFoldDB" id="A0A833N5F7"/>
<evidence type="ECO:0000256" key="1">
    <source>
        <dbReference type="SAM" id="SignalP"/>
    </source>
</evidence>
<sequence length="146" mass="15909">MYKKMLLACSLFCSINAFAANESPILTKKSYSGYVMMGYNTSNECEVYNNKVLINVRAGEGQVKQVKEIALSGNIKGMIEDASRGPLRNSIAPVDASSTMYSAIRINTNGSTETVNLGHLVANTWQTENQSVGSFGLRNLLDKLCN</sequence>
<proteinExistence type="predicted"/>
<evidence type="ECO:0000313" key="2">
    <source>
        <dbReference type="EMBL" id="KAB8027736.1"/>
    </source>
</evidence>
<name>A0A833N5F7_9BACT</name>
<reference evidence="2 3" key="1">
    <citation type="submission" date="2019-10" db="EMBL/GenBank/DDBJ databases">
        <title>New genus of Silvanigrellaceae.</title>
        <authorList>
            <person name="Pitt A."/>
            <person name="Hahn M.W."/>
        </authorList>
    </citation>
    <scope>NUCLEOTIDE SEQUENCE [LARGE SCALE GENOMIC DNA]</scope>
    <source>
        <strain evidence="2 3">33A1-SZDP</strain>
    </source>
</reference>
<dbReference type="Proteomes" id="UP000442694">
    <property type="component" value="Unassembled WGS sequence"/>
</dbReference>
<keyword evidence="3" id="KW-1185">Reference proteome</keyword>
<dbReference type="RefSeq" id="WP_152213998.1">
    <property type="nucleotide sequence ID" value="NZ_WFLN01000011.1"/>
</dbReference>
<dbReference type="EMBL" id="WFLN01000011">
    <property type="protein sequence ID" value="KAB8027736.1"/>
    <property type="molecule type" value="Genomic_DNA"/>
</dbReference>
<gene>
    <name evidence="2" type="ORF">GCL57_14090</name>
</gene>
<keyword evidence="1" id="KW-0732">Signal</keyword>
<feature type="chain" id="PRO_5032984224" evidence="1">
    <location>
        <begin position="20"/>
        <end position="146"/>
    </location>
</feature>
<evidence type="ECO:0000313" key="3">
    <source>
        <dbReference type="Proteomes" id="UP000442694"/>
    </source>
</evidence>
<protein>
    <submittedName>
        <fullName evidence="2">Uncharacterized protein</fullName>
    </submittedName>
</protein>
<feature type="signal peptide" evidence="1">
    <location>
        <begin position="1"/>
        <end position="19"/>
    </location>
</feature>